<dbReference type="GO" id="GO:0006508">
    <property type="term" value="P:proteolysis"/>
    <property type="evidence" value="ECO:0007669"/>
    <property type="project" value="UniProtKB-KW"/>
</dbReference>
<name>A0A915D2N6_9BILA</name>
<keyword evidence="3" id="KW-0378">Hydrolase</keyword>
<protein>
    <submittedName>
        <fullName evidence="6">Ubiquitin-like protease family profile domain-containing protein</fullName>
    </submittedName>
</protein>
<evidence type="ECO:0000256" key="3">
    <source>
        <dbReference type="ARBA" id="ARBA00022801"/>
    </source>
</evidence>
<evidence type="ECO:0000313" key="5">
    <source>
        <dbReference type="Proteomes" id="UP000887574"/>
    </source>
</evidence>
<evidence type="ECO:0000313" key="6">
    <source>
        <dbReference type="WBParaSite" id="jg14916"/>
    </source>
</evidence>
<keyword evidence="2" id="KW-0645">Protease</keyword>
<evidence type="ECO:0000259" key="4">
    <source>
        <dbReference type="Pfam" id="PF02902"/>
    </source>
</evidence>
<dbReference type="Pfam" id="PF02902">
    <property type="entry name" value="Peptidase_C48"/>
    <property type="match status" value="1"/>
</dbReference>
<accession>A0A915D2N6</accession>
<dbReference type="AlphaFoldDB" id="A0A915D2N6"/>
<dbReference type="WBParaSite" id="jg14916">
    <property type="protein sequence ID" value="jg14916"/>
    <property type="gene ID" value="jg14916"/>
</dbReference>
<dbReference type="Proteomes" id="UP000887574">
    <property type="component" value="Unplaced"/>
</dbReference>
<evidence type="ECO:0000256" key="2">
    <source>
        <dbReference type="ARBA" id="ARBA00022670"/>
    </source>
</evidence>
<dbReference type="InterPro" id="IPR038765">
    <property type="entry name" value="Papain-like_cys_pep_sf"/>
</dbReference>
<dbReference type="InterPro" id="IPR003653">
    <property type="entry name" value="Peptidase_C48_C"/>
</dbReference>
<dbReference type="SUPFAM" id="SSF54001">
    <property type="entry name" value="Cysteine proteinases"/>
    <property type="match status" value="1"/>
</dbReference>
<organism evidence="5 6">
    <name type="scientific">Ditylenchus dipsaci</name>
    <dbReference type="NCBI Taxonomy" id="166011"/>
    <lineage>
        <taxon>Eukaryota</taxon>
        <taxon>Metazoa</taxon>
        <taxon>Ecdysozoa</taxon>
        <taxon>Nematoda</taxon>
        <taxon>Chromadorea</taxon>
        <taxon>Rhabditida</taxon>
        <taxon>Tylenchina</taxon>
        <taxon>Tylenchomorpha</taxon>
        <taxon>Sphaerularioidea</taxon>
        <taxon>Anguinidae</taxon>
        <taxon>Anguininae</taxon>
        <taxon>Ditylenchus</taxon>
    </lineage>
</organism>
<proteinExistence type="inferred from homology"/>
<sequence length="107" mass="12075">MLKDSVYICTGEYFKGKPDIHGGVHSFKLDGTELQTPNAENSPRKEDIMKRILLNGSVSARRDTPVQRTPFDCGAFVCKFAECCRVKLDEFFAKRDAVIRSDGRTEN</sequence>
<reference evidence="6" key="1">
    <citation type="submission" date="2022-11" db="UniProtKB">
        <authorList>
            <consortium name="WormBaseParasite"/>
        </authorList>
    </citation>
    <scope>IDENTIFICATION</scope>
</reference>
<dbReference type="GO" id="GO:0008234">
    <property type="term" value="F:cysteine-type peptidase activity"/>
    <property type="evidence" value="ECO:0007669"/>
    <property type="project" value="InterPro"/>
</dbReference>
<dbReference type="Gene3D" id="1.10.418.20">
    <property type="match status" value="1"/>
</dbReference>
<comment type="similarity">
    <text evidence="1">Belongs to the peptidase C48 family.</text>
</comment>
<keyword evidence="5" id="KW-1185">Reference proteome</keyword>
<evidence type="ECO:0000256" key="1">
    <source>
        <dbReference type="ARBA" id="ARBA00005234"/>
    </source>
</evidence>
<feature type="domain" description="Ubiquitin-like protease family profile" evidence="4">
    <location>
        <begin position="62"/>
        <end position="84"/>
    </location>
</feature>